<dbReference type="Pfam" id="PF02518">
    <property type="entry name" value="HATPase_c"/>
    <property type="match status" value="1"/>
</dbReference>
<feature type="domain" description="HAMP" evidence="16">
    <location>
        <begin position="325"/>
        <end position="378"/>
    </location>
</feature>
<dbReference type="InterPro" id="IPR045671">
    <property type="entry name" value="NtrY-like_N"/>
</dbReference>
<keyword evidence="9" id="KW-0418">Kinase</keyword>
<dbReference type="STRING" id="1215343.B488_02900"/>
<keyword evidence="18" id="KW-1185">Reference proteome</keyword>
<evidence type="ECO:0000256" key="11">
    <source>
        <dbReference type="ARBA" id="ARBA00022989"/>
    </source>
</evidence>
<evidence type="ECO:0000259" key="16">
    <source>
        <dbReference type="PROSITE" id="PS50885"/>
    </source>
</evidence>
<sequence length="756" mass="84958">MKNSKTVSEKKILRTSIFFLLSGWSLIGSSMLAGGALLCAITTLIILLGLTPISPTDSGIIVYSVGINAIFSIGLILLIIREVRSLLREKSHGRAAARLHIRMAVQFSLVAIIPAILVAIFAFITLNTGLDRWFSIRTQSIVQFSKDVAAAYIEQNAFYLQSQTETMAEELERNHSLFNLNREKFIEILTNQARNRGLLGAFLVKRDGSVIIGANIKTEKRLPAVPSDVWESVLKGKITLIPPGITNLVGAICKLNNLPGAFLYTMRIVDFEVMQARELAERNIEEYKTMDKDRTTIQIAFAVVYLTFVLFVLVSAIWTAIAVADRLVRPIRLLISAANSVTSGNLSVIVPVEGSDDDINHLSHTFNKMIVEIRSQQDEILKAKSEVENRRRFIEAVLSGVNAAVIGIESNQKITIVNRFCELLLRKSAKDLIGKYLFDVSPEISSVFVEAKTRYREDFCKQISFINNNTEHTISVHITNEEDNGKSYVITIDDITDLVVAQRSNAWADVARRIAHEIKNPLTPIQLSAERIQRRYGNQINPNDRQIFEQCTQTIIRQVNDIDRMVDEFSSFTRMPKPSLQLIDLTTIINDAIFLREIEADDITFIRDLGNVSLEGMFDGRLLGQAFGNLIKNAVESIRTVHSHEERSEKKILVSAIYDKEHDYFIIDIIDNGRGLPVENRHRIFEPYVTMREEGTGLGLTIVKKIVEDHGGQLELNDAPVDFDNGRGAMIRVRLPYIKITEIKTSSNNGKEIDES</sequence>
<feature type="transmembrane region" description="Helical" evidence="14">
    <location>
        <begin position="299"/>
        <end position="324"/>
    </location>
</feature>
<evidence type="ECO:0000259" key="15">
    <source>
        <dbReference type="PROSITE" id="PS50109"/>
    </source>
</evidence>
<dbReference type="Pfam" id="PF00512">
    <property type="entry name" value="HisKA"/>
    <property type="match status" value="1"/>
</dbReference>
<dbReference type="InterPro" id="IPR003594">
    <property type="entry name" value="HATPase_dom"/>
</dbReference>
<evidence type="ECO:0000256" key="5">
    <source>
        <dbReference type="ARBA" id="ARBA00022553"/>
    </source>
</evidence>
<feature type="transmembrane region" description="Helical" evidence="14">
    <location>
        <begin position="60"/>
        <end position="80"/>
    </location>
</feature>
<keyword evidence="4" id="KW-1003">Cell membrane</keyword>
<dbReference type="SUPFAM" id="SSF47384">
    <property type="entry name" value="Homodimeric domain of signal transducing histidine kinase"/>
    <property type="match status" value="1"/>
</dbReference>
<keyword evidence="6 17" id="KW-0808">Transferase</keyword>
<dbReference type="GO" id="GO:0000155">
    <property type="term" value="F:phosphorelay sensor kinase activity"/>
    <property type="evidence" value="ECO:0007669"/>
    <property type="project" value="InterPro"/>
</dbReference>
<evidence type="ECO:0000256" key="1">
    <source>
        <dbReference type="ARBA" id="ARBA00000085"/>
    </source>
</evidence>
<dbReference type="PROSITE" id="PS50885">
    <property type="entry name" value="HAMP"/>
    <property type="match status" value="1"/>
</dbReference>
<evidence type="ECO:0000313" key="18">
    <source>
        <dbReference type="Proteomes" id="UP000010799"/>
    </source>
</evidence>
<dbReference type="GO" id="GO:0006355">
    <property type="term" value="P:regulation of DNA-templated transcription"/>
    <property type="evidence" value="ECO:0007669"/>
    <property type="project" value="InterPro"/>
</dbReference>
<dbReference type="Gene3D" id="3.30.565.10">
    <property type="entry name" value="Histidine kinase-like ATPase, C-terminal domain"/>
    <property type="match status" value="1"/>
</dbReference>
<dbReference type="InterPro" id="IPR005467">
    <property type="entry name" value="His_kinase_dom"/>
</dbReference>
<accession>L0EUE1</accession>
<dbReference type="InterPro" id="IPR004358">
    <property type="entry name" value="Sig_transdc_His_kin-like_C"/>
</dbReference>
<dbReference type="GO" id="GO:0005886">
    <property type="term" value="C:plasma membrane"/>
    <property type="evidence" value="ECO:0007669"/>
    <property type="project" value="UniProtKB-SubCell"/>
</dbReference>
<dbReference type="PRINTS" id="PR00344">
    <property type="entry name" value="BCTRLSENSOR"/>
</dbReference>
<dbReference type="SMART" id="SM00304">
    <property type="entry name" value="HAMP"/>
    <property type="match status" value="1"/>
</dbReference>
<feature type="transmembrane region" description="Helical" evidence="14">
    <location>
        <begin position="101"/>
        <end position="124"/>
    </location>
</feature>
<gene>
    <name evidence="17" type="ordered locus">B488_02900</name>
</gene>
<dbReference type="EMBL" id="CP003789">
    <property type="protein sequence ID" value="AGA64283.1"/>
    <property type="molecule type" value="Genomic_DNA"/>
</dbReference>
<keyword evidence="12" id="KW-0902">Two-component regulatory system</keyword>
<keyword evidence="13 14" id="KW-0472">Membrane</keyword>
<dbReference type="Gene3D" id="3.30.450.20">
    <property type="entry name" value="PAS domain"/>
    <property type="match status" value="1"/>
</dbReference>
<dbReference type="SUPFAM" id="SSF158472">
    <property type="entry name" value="HAMP domain-like"/>
    <property type="match status" value="1"/>
</dbReference>
<dbReference type="Pfam" id="PF19312">
    <property type="entry name" value="NtrY_N"/>
    <property type="match status" value="1"/>
</dbReference>
<keyword evidence="11 14" id="KW-1133">Transmembrane helix</keyword>
<evidence type="ECO:0000256" key="8">
    <source>
        <dbReference type="ARBA" id="ARBA00022741"/>
    </source>
</evidence>
<evidence type="ECO:0000256" key="10">
    <source>
        <dbReference type="ARBA" id="ARBA00022840"/>
    </source>
</evidence>
<evidence type="ECO:0000256" key="4">
    <source>
        <dbReference type="ARBA" id="ARBA00022475"/>
    </source>
</evidence>
<evidence type="ECO:0000313" key="17">
    <source>
        <dbReference type="EMBL" id="AGA64283.1"/>
    </source>
</evidence>
<evidence type="ECO:0000256" key="14">
    <source>
        <dbReference type="SAM" id="Phobius"/>
    </source>
</evidence>
<evidence type="ECO:0000256" key="9">
    <source>
        <dbReference type="ARBA" id="ARBA00022777"/>
    </source>
</evidence>
<evidence type="ECO:0000256" key="7">
    <source>
        <dbReference type="ARBA" id="ARBA00022692"/>
    </source>
</evidence>
<dbReference type="InterPro" id="IPR036890">
    <property type="entry name" value="HATPase_C_sf"/>
</dbReference>
<keyword evidence="8" id="KW-0547">Nucleotide-binding</keyword>
<name>L0EUE1_LIBCB</name>
<dbReference type="SUPFAM" id="SSF55874">
    <property type="entry name" value="ATPase domain of HSP90 chaperone/DNA topoisomerase II/histidine kinase"/>
    <property type="match status" value="1"/>
</dbReference>
<dbReference type="Pfam" id="PF00672">
    <property type="entry name" value="HAMP"/>
    <property type="match status" value="1"/>
</dbReference>
<dbReference type="SUPFAM" id="SSF55785">
    <property type="entry name" value="PYP-like sensor domain (PAS domain)"/>
    <property type="match status" value="1"/>
</dbReference>
<dbReference type="InterPro" id="IPR036097">
    <property type="entry name" value="HisK_dim/P_sf"/>
</dbReference>
<dbReference type="FunFam" id="1.10.287.130:FF:000107">
    <property type="entry name" value="Sensor histidine kinase YycG"/>
    <property type="match status" value="1"/>
</dbReference>
<dbReference type="HOGENOM" id="CLU_019564_1_0_5"/>
<dbReference type="SMART" id="SM00387">
    <property type="entry name" value="HATPase_c"/>
    <property type="match status" value="1"/>
</dbReference>
<dbReference type="Gene3D" id="1.10.287.130">
    <property type="match status" value="1"/>
</dbReference>
<evidence type="ECO:0000256" key="2">
    <source>
        <dbReference type="ARBA" id="ARBA00004651"/>
    </source>
</evidence>
<dbReference type="EC" id="2.7.13.3" evidence="3"/>
<dbReference type="InterPro" id="IPR013767">
    <property type="entry name" value="PAS_fold"/>
</dbReference>
<dbReference type="CDD" id="cd00082">
    <property type="entry name" value="HisKA"/>
    <property type="match status" value="1"/>
</dbReference>
<evidence type="ECO:0000256" key="6">
    <source>
        <dbReference type="ARBA" id="ARBA00022679"/>
    </source>
</evidence>
<keyword evidence="10" id="KW-0067">ATP-binding</keyword>
<dbReference type="SMART" id="SM00388">
    <property type="entry name" value="HisKA"/>
    <property type="match status" value="1"/>
</dbReference>
<evidence type="ECO:0000256" key="13">
    <source>
        <dbReference type="ARBA" id="ARBA00023136"/>
    </source>
</evidence>
<comment type="subcellular location">
    <subcellularLocation>
        <location evidence="2">Cell membrane</location>
        <topology evidence="2">Multi-pass membrane protein</topology>
    </subcellularLocation>
</comment>
<dbReference type="InterPro" id="IPR035965">
    <property type="entry name" value="PAS-like_dom_sf"/>
</dbReference>
<evidence type="ECO:0000256" key="3">
    <source>
        <dbReference type="ARBA" id="ARBA00012438"/>
    </source>
</evidence>
<organism evidence="17 18">
    <name type="scientific">Liberibacter crescens (strain BT-1)</name>
    <dbReference type="NCBI Taxonomy" id="1215343"/>
    <lineage>
        <taxon>Bacteria</taxon>
        <taxon>Pseudomonadati</taxon>
        <taxon>Pseudomonadota</taxon>
        <taxon>Alphaproteobacteria</taxon>
        <taxon>Hyphomicrobiales</taxon>
        <taxon>Rhizobiaceae</taxon>
        <taxon>Liberibacter</taxon>
    </lineage>
</organism>
<dbReference type="PANTHER" id="PTHR43065:SF10">
    <property type="entry name" value="PEROXIDE STRESS-ACTIVATED HISTIDINE KINASE MAK3"/>
    <property type="match status" value="1"/>
</dbReference>
<proteinExistence type="predicted"/>
<protein>
    <recommendedName>
        <fullName evidence="3">histidine kinase</fullName>
        <ecNumber evidence="3">2.7.13.3</ecNumber>
    </recommendedName>
</protein>
<evidence type="ECO:0000256" key="12">
    <source>
        <dbReference type="ARBA" id="ARBA00023012"/>
    </source>
</evidence>
<dbReference type="CDD" id="cd06225">
    <property type="entry name" value="HAMP"/>
    <property type="match status" value="1"/>
</dbReference>
<dbReference type="PATRIC" id="fig|1215343.11.peg.300"/>
<dbReference type="PROSITE" id="PS50109">
    <property type="entry name" value="HIS_KIN"/>
    <property type="match status" value="1"/>
</dbReference>
<keyword evidence="7 14" id="KW-0812">Transmembrane</keyword>
<dbReference type="InterPro" id="IPR003661">
    <property type="entry name" value="HisK_dim/P_dom"/>
</dbReference>
<reference evidence="17 18" key="1">
    <citation type="journal article" date="2012" name="Stand. Genomic Sci.">
        <title>Complete genome sequence of Liberibacter crescens BT-1.</title>
        <authorList>
            <person name="Leonard M.T."/>
            <person name="Fagen J.R."/>
            <person name="Davis-Richardson A.G."/>
            <person name="Davis M.J."/>
            <person name="Triplett E.W."/>
        </authorList>
    </citation>
    <scope>NUCLEOTIDE SEQUENCE [LARGE SCALE GENOMIC DNA]</scope>
    <source>
        <strain evidence="17 18">BT-1</strain>
    </source>
</reference>
<dbReference type="InterPro" id="IPR003660">
    <property type="entry name" value="HAMP_dom"/>
</dbReference>
<feature type="transmembrane region" description="Helical" evidence="14">
    <location>
        <begin position="21"/>
        <end position="48"/>
    </location>
</feature>
<dbReference type="PANTHER" id="PTHR43065">
    <property type="entry name" value="SENSOR HISTIDINE KINASE"/>
    <property type="match status" value="1"/>
</dbReference>
<dbReference type="Proteomes" id="UP000010799">
    <property type="component" value="Chromosome"/>
</dbReference>
<dbReference type="RefSeq" id="WP_015272710.1">
    <property type="nucleotide sequence ID" value="NC_019907.1"/>
</dbReference>
<dbReference type="AlphaFoldDB" id="L0EUE1"/>
<feature type="domain" description="Histidine kinase" evidence="15">
    <location>
        <begin position="513"/>
        <end position="739"/>
    </location>
</feature>
<dbReference type="KEGG" id="lcc:B488_02900"/>
<dbReference type="Gene3D" id="6.10.340.10">
    <property type="match status" value="1"/>
</dbReference>
<keyword evidence="5" id="KW-0597">Phosphoprotein</keyword>
<dbReference type="PIRSF" id="PIRSF037532">
    <property type="entry name" value="STHK_NtrY"/>
    <property type="match status" value="1"/>
</dbReference>
<dbReference type="InterPro" id="IPR017232">
    <property type="entry name" value="NtrY"/>
</dbReference>
<comment type="catalytic activity">
    <reaction evidence="1">
        <text>ATP + protein L-histidine = ADP + protein N-phospho-L-histidine.</text>
        <dbReference type="EC" id="2.7.13.3"/>
    </reaction>
</comment>
<dbReference type="Pfam" id="PF00989">
    <property type="entry name" value="PAS"/>
    <property type="match status" value="1"/>
</dbReference>
<dbReference type="eggNOG" id="COG5000">
    <property type="taxonomic scope" value="Bacteria"/>
</dbReference>
<dbReference type="GO" id="GO:0005524">
    <property type="term" value="F:ATP binding"/>
    <property type="evidence" value="ECO:0007669"/>
    <property type="project" value="UniProtKB-KW"/>
</dbReference>